<dbReference type="EMBL" id="JALJOQ010000043">
    <property type="protein sequence ID" value="KAK9805426.1"/>
    <property type="molecule type" value="Genomic_DNA"/>
</dbReference>
<dbReference type="InterPro" id="IPR004827">
    <property type="entry name" value="bZIP"/>
</dbReference>
<evidence type="ECO:0000256" key="7">
    <source>
        <dbReference type="SAM" id="MobiDB-lite"/>
    </source>
</evidence>
<evidence type="ECO:0000313" key="11">
    <source>
        <dbReference type="Proteomes" id="UP001465755"/>
    </source>
</evidence>
<evidence type="ECO:0000256" key="3">
    <source>
        <dbReference type="ARBA" id="ARBA00022771"/>
    </source>
</evidence>
<dbReference type="Pfam" id="PF01556">
    <property type="entry name" value="DnaJ_C"/>
    <property type="match status" value="1"/>
</dbReference>
<protein>
    <submittedName>
        <fullName evidence="10">Uncharacterized protein</fullName>
    </submittedName>
</protein>
<dbReference type="NCBIfam" id="NF008035">
    <property type="entry name" value="PRK10767.1"/>
    <property type="match status" value="1"/>
</dbReference>
<comment type="caution">
    <text evidence="10">The sequence shown here is derived from an EMBL/GenBank/DDBJ whole genome shotgun (WGS) entry which is preliminary data.</text>
</comment>
<dbReference type="GO" id="GO:0009408">
    <property type="term" value="P:response to heat"/>
    <property type="evidence" value="ECO:0007669"/>
    <property type="project" value="InterPro"/>
</dbReference>
<evidence type="ECO:0000256" key="1">
    <source>
        <dbReference type="ARBA" id="ARBA00022723"/>
    </source>
</evidence>
<evidence type="ECO:0000256" key="5">
    <source>
        <dbReference type="ARBA" id="ARBA00023186"/>
    </source>
</evidence>
<dbReference type="SUPFAM" id="SSF57938">
    <property type="entry name" value="DnaJ/Hsp40 cysteine-rich domain"/>
    <property type="match status" value="1"/>
</dbReference>
<dbReference type="PROSITE" id="PS50076">
    <property type="entry name" value="DNAJ_2"/>
    <property type="match status" value="1"/>
</dbReference>
<evidence type="ECO:0000256" key="6">
    <source>
        <dbReference type="PROSITE-ProRule" id="PRU00546"/>
    </source>
</evidence>
<dbReference type="InterPro" id="IPR001305">
    <property type="entry name" value="HSP_DnaJ_Cys-rich_dom"/>
</dbReference>
<dbReference type="InterPro" id="IPR036410">
    <property type="entry name" value="HSP_DnaJ_Cys-rich_dom_sf"/>
</dbReference>
<reference evidence="10 11" key="1">
    <citation type="journal article" date="2024" name="Nat. Commun.">
        <title>Phylogenomics reveals the evolutionary origins of lichenization in chlorophyte algae.</title>
        <authorList>
            <person name="Puginier C."/>
            <person name="Libourel C."/>
            <person name="Otte J."/>
            <person name="Skaloud P."/>
            <person name="Haon M."/>
            <person name="Grisel S."/>
            <person name="Petersen M."/>
            <person name="Berrin J.G."/>
            <person name="Delaux P.M."/>
            <person name="Dal Grande F."/>
            <person name="Keller J."/>
        </authorList>
    </citation>
    <scope>NUCLEOTIDE SEQUENCE [LARGE SCALE GENOMIC DNA]</scope>
    <source>
        <strain evidence="10 11">SAG 2036</strain>
    </source>
</reference>
<feature type="zinc finger region" description="CR-type" evidence="6">
    <location>
        <begin position="185"/>
        <end position="266"/>
    </location>
</feature>
<keyword evidence="2" id="KW-0677">Repeat</keyword>
<dbReference type="GO" id="GO:0003700">
    <property type="term" value="F:DNA-binding transcription factor activity"/>
    <property type="evidence" value="ECO:0007669"/>
    <property type="project" value="InterPro"/>
</dbReference>
<dbReference type="GO" id="GO:0008270">
    <property type="term" value="F:zinc ion binding"/>
    <property type="evidence" value="ECO:0007669"/>
    <property type="project" value="UniProtKB-KW"/>
</dbReference>
<dbReference type="SMART" id="SM00271">
    <property type="entry name" value="DnaJ"/>
    <property type="match status" value="1"/>
</dbReference>
<dbReference type="GO" id="GO:0005737">
    <property type="term" value="C:cytoplasm"/>
    <property type="evidence" value="ECO:0007669"/>
    <property type="project" value="TreeGrafter"/>
</dbReference>
<gene>
    <name evidence="10" type="ORF">WJX73_004512</name>
</gene>
<dbReference type="InterPro" id="IPR008971">
    <property type="entry name" value="HSP40/DnaJ_pept-bd"/>
</dbReference>
<evidence type="ECO:0000256" key="2">
    <source>
        <dbReference type="ARBA" id="ARBA00022737"/>
    </source>
</evidence>
<dbReference type="InterPro" id="IPR036869">
    <property type="entry name" value="J_dom_sf"/>
</dbReference>
<dbReference type="FunFam" id="2.10.230.10:FF:000002">
    <property type="entry name" value="Molecular chaperone DnaJ"/>
    <property type="match status" value="1"/>
</dbReference>
<dbReference type="Gene3D" id="2.10.230.10">
    <property type="entry name" value="Heat shock protein DnaJ, cysteine-rich domain"/>
    <property type="match status" value="1"/>
</dbReference>
<feature type="region of interest" description="Disordered" evidence="7">
    <location>
        <begin position="275"/>
        <end position="297"/>
    </location>
</feature>
<keyword evidence="5" id="KW-0143">Chaperone</keyword>
<dbReference type="AlphaFoldDB" id="A0AAW1PAH1"/>
<dbReference type="Pfam" id="PF00226">
    <property type="entry name" value="DnaJ"/>
    <property type="match status" value="1"/>
</dbReference>
<dbReference type="PANTHER" id="PTHR43096">
    <property type="entry name" value="DNAJ HOMOLOG 1, MITOCHONDRIAL-RELATED"/>
    <property type="match status" value="1"/>
</dbReference>
<dbReference type="InterPro" id="IPR001623">
    <property type="entry name" value="DnaJ_domain"/>
</dbReference>
<dbReference type="GO" id="GO:0042026">
    <property type="term" value="P:protein refolding"/>
    <property type="evidence" value="ECO:0007669"/>
    <property type="project" value="TreeGrafter"/>
</dbReference>
<dbReference type="Pfam" id="PF00684">
    <property type="entry name" value="DnaJ_CXXCXGXG"/>
    <property type="match status" value="1"/>
</dbReference>
<feature type="domain" description="J" evidence="8">
    <location>
        <begin position="50"/>
        <end position="114"/>
    </location>
</feature>
<dbReference type="InterPro" id="IPR002939">
    <property type="entry name" value="DnaJ_C"/>
</dbReference>
<dbReference type="SUPFAM" id="SSF49493">
    <property type="entry name" value="HSP40/DnaJ peptide-binding domain"/>
    <property type="match status" value="2"/>
</dbReference>
<dbReference type="FunFam" id="2.60.260.20:FF:000005">
    <property type="entry name" value="Chaperone protein dnaJ 1, mitochondrial"/>
    <property type="match status" value="1"/>
</dbReference>
<dbReference type="CDD" id="cd10747">
    <property type="entry name" value="DnaJ_C"/>
    <property type="match status" value="1"/>
</dbReference>
<dbReference type="InterPro" id="IPR018253">
    <property type="entry name" value="DnaJ_domain_CS"/>
</dbReference>
<dbReference type="Gene3D" id="2.60.260.20">
    <property type="entry name" value="Urease metallochaperone UreE, N-terminal domain"/>
    <property type="match status" value="2"/>
</dbReference>
<dbReference type="GO" id="GO:0005524">
    <property type="term" value="F:ATP binding"/>
    <property type="evidence" value="ECO:0007669"/>
    <property type="project" value="InterPro"/>
</dbReference>
<organism evidence="10 11">
    <name type="scientific">Symbiochloris irregularis</name>
    <dbReference type="NCBI Taxonomy" id="706552"/>
    <lineage>
        <taxon>Eukaryota</taxon>
        <taxon>Viridiplantae</taxon>
        <taxon>Chlorophyta</taxon>
        <taxon>core chlorophytes</taxon>
        <taxon>Trebouxiophyceae</taxon>
        <taxon>Trebouxiales</taxon>
        <taxon>Trebouxiaceae</taxon>
        <taxon>Symbiochloris</taxon>
    </lineage>
</organism>
<dbReference type="CDD" id="cd10719">
    <property type="entry name" value="DnaJ_zf"/>
    <property type="match status" value="1"/>
</dbReference>
<sequence>MVAADAQGFVAGLASFVYVAHGRLLERTADSVQPPACGRQKSLRVSAAADFYDTLGVSRTADKAEIKKAYRQQARKFHPDVNKEAGAEDKFKAVSNAYEVLSDDQKRPIYDKYGEAGLKGMGGAGAGGPGVDFNNPFDIFEQFFGGGGGGFGGFGGGRAQQRQRAYAGEDQRYDLQLDFHEAVFGTTKDIDATRLEECKSCDNTGVQKGTQPRQCTTCGGTGQVVQTMRTPMGAFQQVTQCPTCDGQGEESTPCSTCGGDGRVRKPKRISLRVPPGVDTNSRLRVKDEGNAGRKGGPSGDLYVFISVREHPELKRDGTAIHSNIEISYVDAILGTSAKVLTVDGQVDLKIPAGTQPGTTLVMGKRGVPRLGSSAQNARGDHNVHVRVNIPTKPGKDESCAAAAEEAADDDLPTVQLLQTSSSSLQAPGTAAQRIVLNTGTERHMRNRQAQTRYRIRMREKHSRNERMASILTASYDELAKAQASLQAERAAFALEKQQWRDREKGQSQQLELQAPLPLEEFVVDPSRHSITVVRRAIAGPGLHALFQRFSCYHTASTELLGWHDARAILTDDLMTAMFAWTAAFRSAMRILVANYDAQPCSQNLHAMTQHYLQLKDMAGLFWEAMLEGHTWLQGIALACSAAAVTQWGEPLNDHWRRCIDSMRLTPMQKANCMKAYRKWQQQMAAAQHRSAHILPGMQVLQDRSTVKMKFLDHKTSEQLLRDCEATQKQAIMDLHVAMTAEINPYQFACAQVACHPYQTDEIKLLEAIEQSLADDCAQASLRQQAHAQAPPAHNHNADALLDDFGPSNLAGGAALPVRQDAGHLHDDHDHLDLDLEIGDPWELMEALI</sequence>
<dbReference type="PROSITE" id="PS00036">
    <property type="entry name" value="BZIP_BASIC"/>
    <property type="match status" value="1"/>
</dbReference>
<dbReference type="InterPro" id="IPR012724">
    <property type="entry name" value="DnaJ"/>
</dbReference>
<feature type="domain" description="CR-type" evidence="9">
    <location>
        <begin position="185"/>
        <end position="266"/>
    </location>
</feature>
<evidence type="ECO:0000259" key="8">
    <source>
        <dbReference type="PROSITE" id="PS50076"/>
    </source>
</evidence>
<keyword evidence="4 6" id="KW-0862">Zinc</keyword>
<name>A0AAW1PAH1_9CHLO</name>
<dbReference type="PRINTS" id="PR00625">
    <property type="entry name" value="JDOMAIN"/>
</dbReference>
<evidence type="ECO:0000313" key="10">
    <source>
        <dbReference type="EMBL" id="KAK9805426.1"/>
    </source>
</evidence>
<dbReference type="PANTHER" id="PTHR43096:SF10">
    <property type="entry name" value="CHAPERONE PROTEIN DNAJ A6, CHLOROPLASTIC"/>
    <property type="match status" value="1"/>
</dbReference>
<dbReference type="GO" id="GO:0031072">
    <property type="term" value="F:heat shock protein binding"/>
    <property type="evidence" value="ECO:0007669"/>
    <property type="project" value="InterPro"/>
</dbReference>
<dbReference type="HAMAP" id="MF_01152">
    <property type="entry name" value="DnaJ"/>
    <property type="match status" value="1"/>
</dbReference>
<dbReference type="GO" id="GO:0051082">
    <property type="term" value="F:unfolded protein binding"/>
    <property type="evidence" value="ECO:0007669"/>
    <property type="project" value="InterPro"/>
</dbReference>
<dbReference type="PROSITE" id="PS51188">
    <property type="entry name" value="ZF_CR"/>
    <property type="match status" value="1"/>
</dbReference>
<keyword evidence="3 6" id="KW-0863">Zinc-finger</keyword>
<keyword evidence="11" id="KW-1185">Reference proteome</keyword>
<evidence type="ECO:0000259" key="9">
    <source>
        <dbReference type="PROSITE" id="PS51188"/>
    </source>
</evidence>
<dbReference type="PROSITE" id="PS00636">
    <property type="entry name" value="DNAJ_1"/>
    <property type="match status" value="1"/>
</dbReference>
<evidence type="ECO:0000256" key="4">
    <source>
        <dbReference type="ARBA" id="ARBA00022833"/>
    </source>
</evidence>
<proteinExistence type="inferred from homology"/>
<dbReference type="Gene3D" id="1.10.287.110">
    <property type="entry name" value="DnaJ domain"/>
    <property type="match status" value="1"/>
</dbReference>
<dbReference type="NCBIfam" id="TIGR02349">
    <property type="entry name" value="DnaJ_bact"/>
    <property type="match status" value="1"/>
</dbReference>
<dbReference type="SUPFAM" id="SSF46565">
    <property type="entry name" value="Chaperone J-domain"/>
    <property type="match status" value="1"/>
</dbReference>
<accession>A0AAW1PAH1</accession>
<keyword evidence="1 6" id="KW-0479">Metal-binding</keyword>
<dbReference type="Proteomes" id="UP001465755">
    <property type="component" value="Unassembled WGS sequence"/>
</dbReference>
<dbReference type="CDD" id="cd06257">
    <property type="entry name" value="DnaJ"/>
    <property type="match status" value="1"/>
</dbReference>